<feature type="domain" description="Core-binding (CB)" evidence="6">
    <location>
        <begin position="75"/>
        <end position="152"/>
    </location>
</feature>
<keyword evidence="8" id="KW-1185">Reference proteome</keyword>
<dbReference type="InterPro" id="IPR002104">
    <property type="entry name" value="Integrase_catalytic"/>
</dbReference>
<dbReference type="PROSITE" id="PS51898">
    <property type="entry name" value="TYR_RECOMBINASE"/>
    <property type="match status" value="1"/>
</dbReference>
<evidence type="ECO:0000256" key="2">
    <source>
        <dbReference type="ARBA" id="ARBA00023125"/>
    </source>
</evidence>
<evidence type="ECO:0000256" key="4">
    <source>
        <dbReference type="PROSITE-ProRule" id="PRU01248"/>
    </source>
</evidence>
<feature type="domain" description="Tyr recombinase" evidence="5">
    <location>
        <begin position="172"/>
        <end position="359"/>
    </location>
</feature>
<dbReference type="SUPFAM" id="SSF56349">
    <property type="entry name" value="DNA breaking-rejoining enzymes"/>
    <property type="match status" value="1"/>
</dbReference>
<accession>A0ABY6ZRR9</accession>
<evidence type="ECO:0000313" key="8">
    <source>
        <dbReference type="Proteomes" id="UP001163624"/>
    </source>
</evidence>
<dbReference type="InterPro" id="IPR010998">
    <property type="entry name" value="Integrase_recombinase_N"/>
</dbReference>
<dbReference type="PROSITE" id="PS51900">
    <property type="entry name" value="CB"/>
    <property type="match status" value="1"/>
</dbReference>
<reference evidence="7" key="1">
    <citation type="submission" date="2022-11" db="EMBL/GenBank/DDBJ databases">
        <title>Pseudomonas triclosanedens sp. nov., a triclosan degrader isolated from activated sludge.</title>
        <authorList>
            <person name="Yin Y."/>
            <person name="Lu Z."/>
        </authorList>
    </citation>
    <scope>NUCLEOTIDE SEQUENCE</scope>
    <source>
        <strain evidence="7">ZM23</strain>
    </source>
</reference>
<dbReference type="InterPro" id="IPR044068">
    <property type="entry name" value="CB"/>
</dbReference>
<dbReference type="Proteomes" id="UP001163624">
    <property type="component" value="Chromosome"/>
</dbReference>
<dbReference type="InterPro" id="IPR013762">
    <property type="entry name" value="Integrase-like_cat_sf"/>
</dbReference>
<name>A0ABY6ZRR9_9PSED</name>
<dbReference type="Pfam" id="PF00589">
    <property type="entry name" value="Phage_integrase"/>
    <property type="match status" value="1"/>
</dbReference>
<organism evidence="7 8">
    <name type="scientific">Pseudomonas triclosanedens</name>
    <dbReference type="NCBI Taxonomy" id="2961893"/>
    <lineage>
        <taxon>Bacteria</taxon>
        <taxon>Pseudomonadati</taxon>
        <taxon>Pseudomonadota</taxon>
        <taxon>Gammaproteobacteria</taxon>
        <taxon>Pseudomonadales</taxon>
        <taxon>Pseudomonadaceae</taxon>
        <taxon>Pseudomonas</taxon>
    </lineage>
</organism>
<keyword evidence="2 4" id="KW-0238">DNA-binding</keyword>
<sequence>MRPKGPGNRDLPPRMIRRVRKLKSGKVWVGYFYNQTTKEGDGKPKQREIPLGSDLDEAKAEWARLERTTLPKSTKLLGEVFDRYEAEIVPTKAPRTQKDNLLSLRQIRKAFSAAPIEAVTPQTIAQYRDKRTAKVRANREITLLSHIYNIAREWGITTIENPCKGVRKNKETPRDFYARDEVWNAVYAQACIELRDAMDLAYLTAQRPSDVLIARAPDIDGDFLSVSQGKTSKKLRIRLVNAAGKTDLGILIDRLLQQRKDRNVVGPYLVTTPDGRRLTASMLRIRFDEARLAAAKVALENLDETLAAAIRQFQFRDIRPKAASEIDDLGRASKLLGHTDKRITETVYRRVGEVVDPTR</sequence>
<evidence type="ECO:0000259" key="6">
    <source>
        <dbReference type="PROSITE" id="PS51900"/>
    </source>
</evidence>
<keyword evidence="3" id="KW-0233">DNA recombination</keyword>
<evidence type="ECO:0000256" key="3">
    <source>
        <dbReference type="ARBA" id="ARBA00023172"/>
    </source>
</evidence>
<evidence type="ECO:0000313" key="7">
    <source>
        <dbReference type="EMBL" id="WAI47474.1"/>
    </source>
</evidence>
<evidence type="ECO:0000256" key="1">
    <source>
        <dbReference type="ARBA" id="ARBA00022908"/>
    </source>
</evidence>
<dbReference type="RefSeq" id="WP_254473613.1">
    <property type="nucleotide sequence ID" value="NZ_CP113432.1"/>
</dbReference>
<proteinExistence type="predicted"/>
<keyword evidence="1" id="KW-0229">DNA integration</keyword>
<protein>
    <submittedName>
        <fullName evidence="7">Integrase</fullName>
    </submittedName>
</protein>
<evidence type="ECO:0000259" key="5">
    <source>
        <dbReference type="PROSITE" id="PS51898"/>
    </source>
</evidence>
<dbReference type="Gene3D" id="1.10.150.130">
    <property type="match status" value="1"/>
</dbReference>
<dbReference type="Gene3D" id="1.10.443.10">
    <property type="entry name" value="Intergrase catalytic core"/>
    <property type="match status" value="1"/>
</dbReference>
<dbReference type="InterPro" id="IPR011010">
    <property type="entry name" value="DNA_brk_join_enz"/>
</dbReference>
<dbReference type="EMBL" id="CP113432">
    <property type="protein sequence ID" value="WAI47474.1"/>
    <property type="molecule type" value="Genomic_DNA"/>
</dbReference>
<gene>
    <name evidence="7" type="ORF">OU419_17000</name>
</gene>